<evidence type="ECO:0000256" key="7">
    <source>
        <dbReference type="ARBA" id="ARBA00022832"/>
    </source>
</evidence>
<evidence type="ECO:0000256" key="3">
    <source>
        <dbReference type="ARBA" id="ARBA00022516"/>
    </source>
</evidence>
<evidence type="ECO:0000256" key="13">
    <source>
        <dbReference type="ARBA" id="ARBA00023160"/>
    </source>
</evidence>
<reference evidence="16 17" key="1">
    <citation type="submission" date="2018-12" db="EMBL/GenBank/DDBJ databases">
        <authorList>
            <person name="Sun L."/>
            <person name="Chen Z."/>
        </authorList>
    </citation>
    <scope>NUCLEOTIDE SEQUENCE [LARGE SCALE GENOMIC DNA]</scope>
    <source>
        <strain evidence="16 17">3-5-3</strain>
    </source>
</reference>
<dbReference type="GO" id="GO:0016020">
    <property type="term" value="C:membrane"/>
    <property type="evidence" value="ECO:0007669"/>
    <property type="project" value="InterPro"/>
</dbReference>
<dbReference type="InterPro" id="IPR014430">
    <property type="entry name" value="Scs7"/>
</dbReference>
<dbReference type="InterPro" id="IPR006694">
    <property type="entry name" value="Fatty_acid_hydroxylase"/>
</dbReference>
<comment type="subcellular location">
    <subcellularLocation>
        <location evidence="2">Endoplasmic reticulum membrane</location>
        <topology evidence="2">Multi-pass membrane protein</topology>
    </subcellularLocation>
</comment>
<evidence type="ECO:0000256" key="6">
    <source>
        <dbReference type="ARBA" id="ARBA00022824"/>
    </source>
</evidence>
<evidence type="ECO:0000256" key="12">
    <source>
        <dbReference type="ARBA" id="ARBA00023136"/>
    </source>
</evidence>
<keyword evidence="17" id="KW-1185">Reference proteome</keyword>
<evidence type="ECO:0000256" key="9">
    <source>
        <dbReference type="ARBA" id="ARBA00022989"/>
    </source>
</evidence>
<organism evidence="16 17">
    <name type="scientific">Paenibacillus zeisoli</name>
    <dbReference type="NCBI Taxonomy" id="2496267"/>
    <lineage>
        <taxon>Bacteria</taxon>
        <taxon>Bacillati</taxon>
        <taxon>Bacillota</taxon>
        <taxon>Bacilli</taxon>
        <taxon>Bacillales</taxon>
        <taxon>Paenibacillaceae</taxon>
        <taxon>Paenibacillus</taxon>
    </lineage>
</organism>
<evidence type="ECO:0000256" key="8">
    <source>
        <dbReference type="ARBA" id="ARBA00022833"/>
    </source>
</evidence>
<evidence type="ECO:0000256" key="1">
    <source>
        <dbReference type="ARBA" id="ARBA00001947"/>
    </source>
</evidence>
<dbReference type="GO" id="GO:0005506">
    <property type="term" value="F:iron ion binding"/>
    <property type="evidence" value="ECO:0007669"/>
    <property type="project" value="InterPro"/>
</dbReference>
<sequence length="204" mass="23617">MKSKEKQLVKEFASDSRVLFITFMLIVYMVVTLITPYSRWTWSAVLGGLLVFFIVEYVSHRFILHGWLSRIMPKAHKGHDNHHKNPQDFKDMLTPNSYNVPVHLLFWLVFTLAFQSIHLGSALMFGVGVYHLLYEWVHYVSHRPITPRTRFGKWMKKYHLLHHFKDSQHYFGVTNPALDMILGTDQLPAGMPSSAEGSAAKKSS</sequence>
<keyword evidence="6" id="KW-0256">Endoplasmic reticulum</keyword>
<dbReference type="EMBL" id="RZNX01000004">
    <property type="protein sequence ID" value="RUT30670.1"/>
    <property type="molecule type" value="Genomic_DNA"/>
</dbReference>
<keyword evidence="5" id="KW-0479">Metal-binding</keyword>
<feature type="domain" description="Fatty acid hydroxylase" evidence="15">
    <location>
        <begin position="46"/>
        <end position="184"/>
    </location>
</feature>
<evidence type="ECO:0000313" key="16">
    <source>
        <dbReference type="EMBL" id="RUT30670.1"/>
    </source>
</evidence>
<evidence type="ECO:0000256" key="11">
    <source>
        <dbReference type="ARBA" id="ARBA00023098"/>
    </source>
</evidence>
<keyword evidence="10" id="KW-0560">Oxidoreductase</keyword>
<dbReference type="GO" id="GO:0080132">
    <property type="term" value="F:fatty acid 2-hydroxylase activity"/>
    <property type="evidence" value="ECO:0007669"/>
    <property type="project" value="InterPro"/>
</dbReference>
<evidence type="ECO:0000256" key="14">
    <source>
        <dbReference type="SAM" id="Phobius"/>
    </source>
</evidence>
<name>A0A3S1BS57_9BACL</name>
<evidence type="ECO:0000256" key="10">
    <source>
        <dbReference type="ARBA" id="ARBA00023002"/>
    </source>
</evidence>
<dbReference type="PANTHER" id="PTHR12863:SF1">
    <property type="entry name" value="FATTY ACID 2-HYDROXYLASE"/>
    <property type="match status" value="1"/>
</dbReference>
<keyword evidence="7" id="KW-0276">Fatty acid metabolism</keyword>
<evidence type="ECO:0000256" key="4">
    <source>
        <dbReference type="ARBA" id="ARBA00022692"/>
    </source>
</evidence>
<keyword evidence="12 14" id="KW-0472">Membrane</keyword>
<feature type="transmembrane region" description="Helical" evidence="14">
    <location>
        <begin position="40"/>
        <end position="64"/>
    </location>
</feature>
<keyword evidence="9 14" id="KW-1133">Transmembrane helix</keyword>
<evidence type="ECO:0000256" key="5">
    <source>
        <dbReference type="ARBA" id="ARBA00022723"/>
    </source>
</evidence>
<protein>
    <recommendedName>
        <fullName evidence="15">Fatty acid hydroxylase domain-containing protein</fullName>
    </recommendedName>
</protein>
<comment type="caution">
    <text evidence="16">The sequence shown here is derived from an EMBL/GenBank/DDBJ whole genome shotgun (WGS) entry which is preliminary data.</text>
</comment>
<feature type="transmembrane region" description="Helical" evidence="14">
    <location>
        <begin position="12"/>
        <end position="34"/>
    </location>
</feature>
<keyword evidence="13" id="KW-0275">Fatty acid biosynthesis</keyword>
<keyword evidence="8" id="KW-0862">Zinc</keyword>
<dbReference type="Pfam" id="PF04116">
    <property type="entry name" value="FA_hydroxylase"/>
    <property type="match status" value="1"/>
</dbReference>
<dbReference type="PANTHER" id="PTHR12863">
    <property type="entry name" value="FATTY ACID HYDROXYLASE"/>
    <property type="match status" value="1"/>
</dbReference>
<keyword evidence="4 14" id="KW-0812">Transmembrane</keyword>
<dbReference type="OrthoDB" id="9784228at2"/>
<keyword evidence="3" id="KW-0444">Lipid biosynthesis</keyword>
<evidence type="ECO:0000313" key="17">
    <source>
        <dbReference type="Proteomes" id="UP000272464"/>
    </source>
</evidence>
<comment type="cofactor">
    <cofactor evidence="1">
        <name>Zn(2+)</name>
        <dbReference type="ChEBI" id="CHEBI:29105"/>
    </cofactor>
</comment>
<dbReference type="AlphaFoldDB" id="A0A3S1BS57"/>
<evidence type="ECO:0000256" key="2">
    <source>
        <dbReference type="ARBA" id="ARBA00004477"/>
    </source>
</evidence>
<accession>A0A3S1BS57</accession>
<evidence type="ECO:0000259" key="15">
    <source>
        <dbReference type="Pfam" id="PF04116"/>
    </source>
</evidence>
<dbReference type="RefSeq" id="WP_127199602.1">
    <property type="nucleotide sequence ID" value="NZ_RZNX01000004.1"/>
</dbReference>
<feature type="transmembrane region" description="Helical" evidence="14">
    <location>
        <begin position="104"/>
        <end position="133"/>
    </location>
</feature>
<proteinExistence type="predicted"/>
<gene>
    <name evidence="16" type="ORF">EJP77_12685</name>
</gene>
<dbReference type="Proteomes" id="UP000272464">
    <property type="component" value="Unassembled WGS sequence"/>
</dbReference>
<dbReference type="GO" id="GO:0006633">
    <property type="term" value="P:fatty acid biosynthetic process"/>
    <property type="evidence" value="ECO:0007669"/>
    <property type="project" value="UniProtKB-KW"/>
</dbReference>
<keyword evidence="11" id="KW-0443">Lipid metabolism</keyword>